<dbReference type="PROSITE" id="PS51118">
    <property type="entry name" value="HTH_HXLR"/>
    <property type="match status" value="1"/>
</dbReference>
<keyword evidence="6" id="KW-1185">Reference proteome</keyword>
<evidence type="ECO:0000256" key="3">
    <source>
        <dbReference type="ARBA" id="ARBA00023163"/>
    </source>
</evidence>
<dbReference type="Gene3D" id="1.10.10.10">
    <property type="entry name" value="Winged helix-like DNA-binding domain superfamily/Winged helix DNA-binding domain"/>
    <property type="match status" value="1"/>
</dbReference>
<organism evidence="5 6">
    <name type="scientific">Aureicoccus marinus</name>
    <dbReference type="NCBI Taxonomy" id="754435"/>
    <lineage>
        <taxon>Bacteria</taxon>
        <taxon>Pseudomonadati</taxon>
        <taxon>Bacteroidota</taxon>
        <taxon>Flavobacteriia</taxon>
        <taxon>Flavobacteriales</taxon>
        <taxon>Flavobacteriaceae</taxon>
        <taxon>Aureicoccus</taxon>
    </lineage>
</organism>
<dbReference type="PANTHER" id="PTHR33204:SF37">
    <property type="entry name" value="HTH-TYPE TRANSCRIPTIONAL REGULATOR YODB"/>
    <property type="match status" value="1"/>
</dbReference>
<dbReference type="GO" id="GO:0003677">
    <property type="term" value="F:DNA binding"/>
    <property type="evidence" value="ECO:0007669"/>
    <property type="project" value="UniProtKB-KW"/>
</dbReference>
<dbReference type="Pfam" id="PF01638">
    <property type="entry name" value="HxlR"/>
    <property type="match status" value="1"/>
</dbReference>
<keyword evidence="2" id="KW-0238">DNA-binding</keyword>
<dbReference type="Proteomes" id="UP000239366">
    <property type="component" value="Unassembled WGS sequence"/>
</dbReference>
<evidence type="ECO:0000313" key="5">
    <source>
        <dbReference type="EMBL" id="PQJ14473.1"/>
    </source>
</evidence>
<accession>A0A2S7T3J9</accession>
<dbReference type="OrthoDB" id="9797599at2"/>
<proteinExistence type="predicted"/>
<dbReference type="EMBL" id="MQVX01000001">
    <property type="protein sequence ID" value="PQJ14473.1"/>
    <property type="molecule type" value="Genomic_DNA"/>
</dbReference>
<keyword evidence="1" id="KW-0805">Transcription regulation</keyword>
<feature type="domain" description="HTH hxlR-type" evidence="4">
    <location>
        <begin position="32"/>
        <end position="131"/>
    </location>
</feature>
<sequence length="140" mass="16672">MESTIDNQSVSRKKKMENMFGHLDYKHPPRLCPVRDVLSQASDQWSILILLWLGYYPELRFNKLKKYVYGISSKVLSQRLKTLQEQGYVEREVFPEVPLRVEYRLTEFGQSYVERLLELTEWMHQNSPMVKANPKDYGLK</sequence>
<dbReference type="InterPro" id="IPR002577">
    <property type="entry name" value="HTH_HxlR"/>
</dbReference>
<protein>
    <submittedName>
        <fullName evidence="5">HxlR family transcriptional regulator</fullName>
    </submittedName>
</protein>
<reference evidence="6" key="1">
    <citation type="submission" date="2016-11" db="EMBL/GenBank/DDBJ databases">
        <title>Trade-off between light-utilization and light-protection in marine flavobacteria.</title>
        <authorList>
            <person name="Kumagai Y."/>
            <person name="Yoshizawa S."/>
            <person name="Kogure K."/>
        </authorList>
    </citation>
    <scope>NUCLEOTIDE SEQUENCE [LARGE SCALE GENOMIC DNA]</scope>
    <source>
        <strain evidence="6">SG-18</strain>
    </source>
</reference>
<dbReference type="AlphaFoldDB" id="A0A2S7T3J9"/>
<evidence type="ECO:0000256" key="2">
    <source>
        <dbReference type="ARBA" id="ARBA00023125"/>
    </source>
</evidence>
<evidence type="ECO:0000256" key="1">
    <source>
        <dbReference type="ARBA" id="ARBA00023015"/>
    </source>
</evidence>
<keyword evidence="3" id="KW-0804">Transcription</keyword>
<evidence type="ECO:0000259" key="4">
    <source>
        <dbReference type="PROSITE" id="PS51118"/>
    </source>
</evidence>
<dbReference type="PANTHER" id="PTHR33204">
    <property type="entry name" value="TRANSCRIPTIONAL REGULATOR, MARR FAMILY"/>
    <property type="match status" value="1"/>
</dbReference>
<dbReference type="InterPro" id="IPR036388">
    <property type="entry name" value="WH-like_DNA-bd_sf"/>
</dbReference>
<gene>
    <name evidence="5" type="ORF">BST99_00745</name>
</gene>
<comment type="caution">
    <text evidence="5">The sequence shown here is derived from an EMBL/GenBank/DDBJ whole genome shotgun (WGS) entry which is preliminary data.</text>
</comment>
<dbReference type="SUPFAM" id="SSF46785">
    <property type="entry name" value="Winged helix' DNA-binding domain"/>
    <property type="match status" value="1"/>
</dbReference>
<name>A0A2S7T3J9_9FLAO</name>
<dbReference type="InterPro" id="IPR036390">
    <property type="entry name" value="WH_DNA-bd_sf"/>
</dbReference>
<dbReference type="RefSeq" id="WP_105000104.1">
    <property type="nucleotide sequence ID" value="NZ_MQVX01000001.1"/>
</dbReference>
<evidence type="ECO:0000313" key="6">
    <source>
        <dbReference type="Proteomes" id="UP000239366"/>
    </source>
</evidence>